<feature type="transmembrane region" description="Helical" evidence="8">
    <location>
        <begin position="102"/>
        <end position="121"/>
    </location>
</feature>
<comment type="subcellular location">
    <subcellularLocation>
        <location evidence="1">Cell membrane</location>
        <topology evidence="1">Multi-pass membrane protein</topology>
    </subcellularLocation>
</comment>
<evidence type="ECO:0000313" key="9">
    <source>
        <dbReference type="EMBL" id="VEU80176.1"/>
    </source>
</evidence>
<gene>
    <name evidence="9" type="primary">ktrB</name>
    <name evidence="9" type="ORF">NCTC10138_00534</name>
</gene>
<name>A0A449BCL2_HAPAX</name>
<feature type="transmembrane region" description="Helical" evidence="8">
    <location>
        <begin position="158"/>
        <end position="178"/>
    </location>
</feature>
<keyword evidence="7 8" id="KW-0472">Membrane</keyword>
<dbReference type="STRING" id="1278311.GCA_000428705_01065"/>
<organism evidence="9 10">
    <name type="scientific">Haploplasma axanthum</name>
    <name type="common">Acholeplasma axanthum</name>
    <dbReference type="NCBI Taxonomy" id="29552"/>
    <lineage>
        <taxon>Bacteria</taxon>
        <taxon>Bacillati</taxon>
        <taxon>Mycoplasmatota</taxon>
        <taxon>Mollicutes</taxon>
        <taxon>Acholeplasmatales</taxon>
        <taxon>Acholeplasmataceae</taxon>
        <taxon>Haploplasma</taxon>
    </lineage>
</organism>
<evidence type="ECO:0000256" key="5">
    <source>
        <dbReference type="ARBA" id="ARBA00022989"/>
    </source>
</evidence>
<keyword evidence="6" id="KW-0406">Ion transport</keyword>
<keyword evidence="2" id="KW-0813">Transport</keyword>
<feature type="transmembrane region" description="Helical" evidence="8">
    <location>
        <begin position="306"/>
        <end position="327"/>
    </location>
</feature>
<evidence type="ECO:0000256" key="3">
    <source>
        <dbReference type="ARBA" id="ARBA00022475"/>
    </source>
</evidence>
<keyword evidence="4 8" id="KW-0812">Transmembrane</keyword>
<dbReference type="InterPro" id="IPR003445">
    <property type="entry name" value="Cat_transpt"/>
</dbReference>
<keyword evidence="10" id="KW-1185">Reference proteome</keyword>
<evidence type="ECO:0000256" key="8">
    <source>
        <dbReference type="SAM" id="Phobius"/>
    </source>
</evidence>
<evidence type="ECO:0000256" key="1">
    <source>
        <dbReference type="ARBA" id="ARBA00004651"/>
    </source>
</evidence>
<evidence type="ECO:0000256" key="7">
    <source>
        <dbReference type="ARBA" id="ARBA00023136"/>
    </source>
</evidence>
<keyword evidence="5 8" id="KW-1133">Transmembrane helix</keyword>
<feature type="transmembrane region" description="Helical" evidence="8">
    <location>
        <begin position="12"/>
        <end position="32"/>
    </location>
</feature>
<dbReference type="GO" id="GO:0008324">
    <property type="term" value="F:monoatomic cation transmembrane transporter activity"/>
    <property type="evidence" value="ECO:0007669"/>
    <property type="project" value="InterPro"/>
</dbReference>
<feature type="transmembrane region" description="Helical" evidence="8">
    <location>
        <begin position="235"/>
        <end position="261"/>
    </location>
</feature>
<dbReference type="PANTHER" id="PTHR32024:SF1">
    <property type="entry name" value="KTR SYSTEM POTASSIUM UPTAKE PROTEIN B"/>
    <property type="match status" value="1"/>
</dbReference>
<accession>A0A449BCL2</accession>
<dbReference type="Proteomes" id="UP000289841">
    <property type="component" value="Chromosome"/>
</dbReference>
<feature type="transmembrane region" description="Helical" evidence="8">
    <location>
        <begin position="198"/>
        <end position="215"/>
    </location>
</feature>
<feature type="transmembrane region" description="Helical" evidence="8">
    <location>
        <begin position="44"/>
        <end position="68"/>
    </location>
</feature>
<dbReference type="EMBL" id="LR215048">
    <property type="protein sequence ID" value="VEU80176.1"/>
    <property type="molecule type" value="Genomic_DNA"/>
</dbReference>
<dbReference type="GO" id="GO:0030001">
    <property type="term" value="P:metal ion transport"/>
    <property type="evidence" value="ECO:0007669"/>
    <property type="project" value="UniProtKB-ARBA"/>
</dbReference>
<sequence>MPISTKDKGLDIADAFFISTSSVTITGLSTISNLANTLSLFGKIVLLLLIQIGGLSVITISVFFMSVIGVKIGIDNRLLVKETLNQKSLSGIVRLVKKTIKYTFIVEGIGFVINMIVFRNLPFGDNFLISLFHSVSAFNNAGLDLLGDTSLQLYSNNVLLNVNTSLLIIFGGIGFIVVDDIMDKKSLRKLSIHSKIVLKMNILLWIFGVLTIKISEGNSVTFMQSVFMSVSSRTAGFSSIDMSVLKTITLLIISFLMFVGASPASSGGGIKVTTLYTLIKSIMSYITGRKTITSNRYISEETKYKAFILFSASSIIVATGIVLLTIFDNLELAASLIEVVSAFSNTGLSVGVTPTLSIASKVILALIMFIGRSGVLTTLMMFNKDWYKKKRNVEYIEEKLLIG</sequence>
<dbReference type="GO" id="GO:0005886">
    <property type="term" value="C:plasma membrane"/>
    <property type="evidence" value="ECO:0007669"/>
    <property type="project" value="UniProtKB-SubCell"/>
</dbReference>
<keyword evidence="3" id="KW-1003">Cell membrane</keyword>
<dbReference type="PANTHER" id="PTHR32024">
    <property type="entry name" value="TRK SYSTEM POTASSIUM UPTAKE PROTEIN TRKG-RELATED"/>
    <property type="match status" value="1"/>
</dbReference>
<dbReference type="KEGG" id="aaxa:NCTC10138_00534"/>
<evidence type="ECO:0000256" key="4">
    <source>
        <dbReference type="ARBA" id="ARBA00022692"/>
    </source>
</evidence>
<proteinExistence type="predicted"/>
<protein>
    <submittedName>
        <fullName evidence="9">Ktr system potassium uptake protein B</fullName>
    </submittedName>
</protein>
<reference evidence="9 10" key="1">
    <citation type="submission" date="2019-01" db="EMBL/GenBank/DDBJ databases">
        <authorList>
            <consortium name="Pathogen Informatics"/>
        </authorList>
    </citation>
    <scope>NUCLEOTIDE SEQUENCE [LARGE SCALE GENOMIC DNA]</scope>
    <source>
        <strain evidence="9 10">NCTC10138</strain>
    </source>
</reference>
<dbReference type="AlphaFoldDB" id="A0A449BCL2"/>
<evidence type="ECO:0000256" key="2">
    <source>
        <dbReference type="ARBA" id="ARBA00022448"/>
    </source>
</evidence>
<evidence type="ECO:0000313" key="10">
    <source>
        <dbReference type="Proteomes" id="UP000289841"/>
    </source>
</evidence>
<dbReference type="Pfam" id="PF02386">
    <property type="entry name" value="TrkH"/>
    <property type="match status" value="1"/>
</dbReference>
<evidence type="ECO:0000256" key="6">
    <source>
        <dbReference type="ARBA" id="ARBA00023065"/>
    </source>
</evidence>